<evidence type="ECO:0000313" key="2">
    <source>
        <dbReference type="Proteomes" id="UP001412067"/>
    </source>
</evidence>
<gene>
    <name evidence="1" type="ORF">KSP40_PGU008557</name>
</gene>
<keyword evidence="2" id="KW-1185">Reference proteome</keyword>
<sequence length="132" mass="14808">MFSLLRSERNLFLLYRPAGRLSATLAFPIEIPSLQVGPLGHPRPWLFRESRSSAHRCKMYLVGGGRGRRRSTGHSPFSQWPFSPWSVGWSVQGQKLEHISFARSCPSLQGLSLGVVSTPYCRAVKLTLVQNI</sequence>
<name>A0ABR2LRY2_9ASPA</name>
<dbReference type="EMBL" id="JBBWWR010000016">
    <property type="protein sequence ID" value="KAK8948191.1"/>
    <property type="molecule type" value="Genomic_DNA"/>
</dbReference>
<protein>
    <submittedName>
        <fullName evidence="1">Uncharacterized protein</fullName>
    </submittedName>
</protein>
<proteinExistence type="predicted"/>
<dbReference type="Proteomes" id="UP001412067">
    <property type="component" value="Unassembled WGS sequence"/>
</dbReference>
<comment type="caution">
    <text evidence="1">The sequence shown here is derived from an EMBL/GenBank/DDBJ whole genome shotgun (WGS) entry which is preliminary data.</text>
</comment>
<organism evidence="1 2">
    <name type="scientific">Platanthera guangdongensis</name>
    <dbReference type="NCBI Taxonomy" id="2320717"/>
    <lineage>
        <taxon>Eukaryota</taxon>
        <taxon>Viridiplantae</taxon>
        <taxon>Streptophyta</taxon>
        <taxon>Embryophyta</taxon>
        <taxon>Tracheophyta</taxon>
        <taxon>Spermatophyta</taxon>
        <taxon>Magnoliopsida</taxon>
        <taxon>Liliopsida</taxon>
        <taxon>Asparagales</taxon>
        <taxon>Orchidaceae</taxon>
        <taxon>Orchidoideae</taxon>
        <taxon>Orchideae</taxon>
        <taxon>Orchidinae</taxon>
        <taxon>Platanthera</taxon>
    </lineage>
</organism>
<accession>A0ABR2LRY2</accession>
<evidence type="ECO:0000313" key="1">
    <source>
        <dbReference type="EMBL" id="KAK8948191.1"/>
    </source>
</evidence>
<reference evidence="1 2" key="1">
    <citation type="journal article" date="2022" name="Nat. Plants">
        <title>Genomes of leafy and leafless Platanthera orchids illuminate the evolution of mycoheterotrophy.</title>
        <authorList>
            <person name="Li M.H."/>
            <person name="Liu K.W."/>
            <person name="Li Z."/>
            <person name="Lu H.C."/>
            <person name="Ye Q.L."/>
            <person name="Zhang D."/>
            <person name="Wang J.Y."/>
            <person name="Li Y.F."/>
            <person name="Zhong Z.M."/>
            <person name="Liu X."/>
            <person name="Yu X."/>
            <person name="Liu D.K."/>
            <person name="Tu X.D."/>
            <person name="Liu B."/>
            <person name="Hao Y."/>
            <person name="Liao X.Y."/>
            <person name="Jiang Y.T."/>
            <person name="Sun W.H."/>
            <person name="Chen J."/>
            <person name="Chen Y.Q."/>
            <person name="Ai Y."/>
            <person name="Zhai J.W."/>
            <person name="Wu S.S."/>
            <person name="Zhou Z."/>
            <person name="Hsiao Y.Y."/>
            <person name="Wu W.L."/>
            <person name="Chen Y.Y."/>
            <person name="Lin Y.F."/>
            <person name="Hsu J.L."/>
            <person name="Li C.Y."/>
            <person name="Wang Z.W."/>
            <person name="Zhao X."/>
            <person name="Zhong W.Y."/>
            <person name="Ma X.K."/>
            <person name="Ma L."/>
            <person name="Huang J."/>
            <person name="Chen G.Z."/>
            <person name="Huang M.Z."/>
            <person name="Huang L."/>
            <person name="Peng D.H."/>
            <person name="Luo Y.B."/>
            <person name="Zou S.Q."/>
            <person name="Chen S.P."/>
            <person name="Lan S."/>
            <person name="Tsai W.C."/>
            <person name="Van de Peer Y."/>
            <person name="Liu Z.J."/>
        </authorList>
    </citation>
    <scope>NUCLEOTIDE SEQUENCE [LARGE SCALE GENOMIC DNA]</scope>
    <source>
        <strain evidence="1">Lor288</strain>
    </source>
</reference>